<organism evidence="3 4">
    <name type="scientific">Paenibacillus silvae</name>
    <dbReference type="NCBI Taxonomy" id="1325358"/>
    <lineage>
        <taxon>Bacteria</taxon>
        <taxon>Bacillati</taxon>
        <taxon>Bacillota</taxon>
        <taxon>Bacilli</taxon>
        <taxon>Bacillales</taxon>
        <taxon>Paenibacillaceae</taxon>
        <taxon>Paenibacillus</taxon>
    </lineage>
</organism>
<dbReference type="Gene3D" id="1.10.1660.10">
    <property type="match status" value="1"/>
</dbReference>
<protein>
    <submittedName>
        <fullName evidence="3">MerR family transcriptional regulator</fullName>
    </submittedName>
</protein>
<evidence type="ECO:0000256" key="1">
    <source>
        <dbReference type="ARBA" id="ARBA00023125"/>
    </source>
</evidence>
<dbReference type="InterPro" id="IPR047057">
    <property type="entry name" value="MerR_fam"/>
</dbReference>
<dbReference type="EMBL" id="QKWW01000057">
    <property type="protein sequence ID" value="PZT53988.1"/>
    <property type="molecule type" value="Genomic_DNA"/>
</dbReference>
<keyword evidence="1" id="KW-0238">DNA-binding</keyword>
<dbReference type="CDD" id="cd01106">
    <property type="entry name" value="HTH_TipAL-Mta"/>
    <property type="match status" value="1"/>
</dbReference>
<dbReference type="GO" id="GO:0003677">
    <property type="term" value="F:DNA binding"/>
    <property type="evidence" value="ECO:0007669"/>
    <property type="project" value="UniProtKB-KW"/>
</dbReference>
<gene>
    <name evidence="3" type="ORF">DN757_19485</name>
</gene>
<dbReference type="PANTHER" id="PTHR30204:SF96">
    <property type="entry name" value="CHROMOSOME-ANCHORING PROTEIN RACA"/>
    <property type="match status" value="1"/>
</dbReference>
<dbReference type="AlphaFoldDB" id="A0A2W6NG44"/>
<dbReference type="Pfam" id="PF13411">
    <property type="entry name" value="MerR_1"/>
    <property type="match status" value="1"/>
</dbReference>
<evidence type="ECO:0000259" key="2">
    <source>
        <dbReference type="PROSITE" id="PS50937"/>
    </source>
</evidence>
<comment type="caution">
    <text evidence="3">The sequence shown here is derived from an EMBL/GenBank/DDBJ whole genome shotgun (WGS) entry which is preliminary data.</text>
</comment>
<dbReference type="InterPro" id="IPR009061">
    <property type="entry name" value="DNA-bd_dom_put_sf"/>
</dbReference>
<feature type="domain" description="HTH merR-type" evidence="2">
    <location>
        <begin position="6"/>
        <end position="75"/>
    </location>
</feature>
<dbReference type="PROSITE" id="PS50937">
    <property type="entry name" value="HTH_MERR_2"/>
    <property type="match status" value="1"/>
</dbReference>
<dbReference type="GO" id="GO:0003700">
    <property type="term" value="F:DNA-binding transcription factor activity"/>
    <property type="evidence" value="ECO:0007669"/>
    <property type="project" value="InterPro"/>
</dbReference>
<evidence type="ECO:0000313" key="3">
    <source>
        <dbReference type="EMBL" id="PZT53988.1"/>
    </source>
</evidence>
<accession>A0A2W6NG44</accession>
<reference evidence="3 4" key="1">
    <citation type="submission" date="2018-06" db="EMBL/GenBank/DDBJ databases">
        <title>Isolation of heavy metals resistant Paenibacillus silvae NC2 from Gold-Copper mine in ZiJin, China.</title>
        <authorList>
            <person name="Xu J."/>
            <person name="Mazhar H.S."/>
            <person name="Rensing C."/>
        </authorList>
    </citation>
    <scope>NUCLEOTIDE SEQUENCE [LARGE SCALE GENOMIC DNA]</scope>
    <source>
        <strain evidence="3 4">NC2</strain>
    </source>
</reference>
<dbReference type="PRINTS" id="PR00040">
    <property type="entry name" value="HTHMERR"/>
</dbReference>
<dbReference type="InterPro" id="IPR000551">
    <property type="entry name" value="MerR-type_HTH_dom"/>
</dbReference>
<dbReference type="Proteomes" id="UP000249204">
    <property type="component" value="Unassembled WGS sequence"/>
</dbReference>
<dbReference type="SUPFAM" id="SSF46955">
    <property type="entry name" value="Putative DNA-binding domain"/>
    <property type="match status" value="1"/>
</dbReference>
<sequence>MIKPLYIHINELARRTEITVRTLRYYDSIGLLRSSSKTEGGHRLYVEEDLKKLQQIQFLKNMGYALKDIHEMLSDTSWNWEQSLRNQLHYIIEEQQRLQSMELSVREMLHSLVLEQGDQHEAIEKLIQLSRPKAAKLQSLREALFHRDELELWKKLPRMQGNDPHSLEWIALLGQLKSHLHEPPACDKVQSIIRRMMEKQQEDFGGQDDFLNKLWEARKSTKTSDELGLYPLEPELLDYMEAAYDIFISNESEQHNGY</sequence>
<proteinExistence type="predicted"/>
<evidence type="ECO:0000313" key="4">
    <source>
        <dbReference type="Proteomes" id="UP000249204"/>
    </source>
</evidence>
<dbReference type="PANTHER" id="PTHR30204">
    <property type="entry name" value="REDOX-CYCLING DRUG-SENSING TRANSCRIPTIONAL ACTIVATOR SOXR"/>
    <property type="match status" value="1"/>
</dbReference>
<name>A0A2W6NG44_9BACL</name>
<dbReference type="SMART" id="SM00422">
    <property type="entry name" value="HTH_MERR"/>
    <property type="match status" value="1"/>
</dbReference>